<comment type="caution">
    <text evidence="2">The sequence shown here is derived from an EMBL/GenBank/DDBJ whole genome shotgun (WGS) entry which is preliminary data.</text>
</comment>
<feature type="region of interest" description="Disordered" evidence="1">
    <location>
        <begin position="186"/>
        <end position="224"/>
    </location>
</feature>
<evidence type="ECO:0000313" key="3">
    <source>
        <dbReference type="Proteomes" id="UP000299102"/>
    </source>
</evidence>
<reference evidence="2 3" key="1">
    <citation type="journal article" date="2019" name="Commun. Biol.">
        <title>The bagworm genome reveals a unique fibroin gene that provides high tensile strength.</title>
        <authorList>
            <person name="Kono N."/>
            <person name="Nakamura H."/>
            <person name="Ohtoshi R."/>
            <person name="Tomita M."/>
            <person name="Numata K."/>
            <person name="Arakawa K."/>
        </authorList>
    </citation>
    <scope>NUCLEOTIDE SEQUENCE [LARGE SCALE GENOMIC DNA]</scope>
</reference>
<protein>
    <submittedName>
        <fullName evidence="2">Uncharacterized protein</fullName>
    </submittedName>
</protein>
<sequence>MTIKLSPFPMSAATFAFTTARVAGRHATAPVFASKGKNIKYFRSGSARNHVQSSRVRCVYASHKNDFHRLAFGEWCPAGRPVSVTICPAECLTAVMCLKEAESTRTPTSICPTASASGRRSPHRIEIHAPIIFLFQRFRITDGPKLFEPPTPATSGCGGRPYDTIHRRPNVLAQARDEWSDLTRIKNSSVDSSRSGASPVRAWTRTRQRRRLSTSTSSMLAPVH</sequence>
<dbReference type="EMBL" id="BGZK01001094">
    <property type="protein sequence ID" value="GBP71015.1"/>
    <property type="molecule type" value="Genomic_DNA"/>
</dbReference>
<evidence type="ECO:0000313" key="2">
    <source>
        <dbReference type="EMBL" id="GBP71015.1"/>
    </source>
</evidence>
<dbReference type="Proteomes" id="UP000299102">
    <property type="component" value="Unassembled WGS sequence"/>
</dbReference>
<gene>
    <name evidence="2" type="ORF">EVAR_57783_1</name>
</gene>
<name>A0A4C1Y9A3_EUMVA</name>
<dbReference type="AlphaFoldDB" id="A0A4C1Y9A3"/>
<accession>A0A4C1Y9A3</accession>
<organism evidence="2 3">
    <name type="scientific">Eumeta variegata</name>
    <name type="common">Bagworm moth</name>
    <name type="synonym">Eumeta japonica</name>
    <dbReference type="NCBI Taxonomy" id="151549"/>
    <lineage>
        <taxon>Eukaryota</taxon>
        <taxon>Metazoa</taxon>
        <taxon>Ecdysozoa</taxon>
        <taxon>Arthropoda</taxon>
        <taxon>Hexapoda</taxon>
        <taxon>Insecta</taxon>
        <taxon>Pterygota</taxon>
        <taxon>Neoptera</taxon>
        <taxon>Endopterygota</taxon>
        <taxon>Lepidoptera</taxon>
        <taxon>Glossata</taxon>
        <taxon>Ditrysia</taxon>
        <taxon>Tineoidea</taxon>
        <taxon>Psychidae</taxon>
        <taxon>Oiketicinae</taxon>
        <taxon>Eumeta</taxon>
    </lineage>
</organism>
<evidence type="ECO:0000256" key="1">
    <source>
        <dbReference type="SAM" id="MobiDB-lite"/>
    </source>
</evidence>
<proteinExistence type="predicted"/>
<feature type="compositionally biased region" description="Polar residues" evidence="1">
    <location>
        <begin position="186"/>
        <end position="196"/>
    </location>
</feature>
<keyword evidence="3" id="KW-1185">Reference proteome</keyword>